<dbReference type="PANTHER" id="PTHR23028">
    <property type="entry name" value="ACETYLTRANSFERASE"/>
    <property type="match status" value="1"/>
</dbReference>
<evidence type="ECO:0000256" key="1">
    <source>
        <dbReference type="SAM" id="Phobius"/>
    </source>
</evidence>
<feature type="transmembrane region" description="Helical" evidence="1">
    <location>
        <begin position="113"/>
        <end position="135"/>
    </location>
</feature>
<feature type="transmembrane region" description="Helical" evidence="1">
    <location>
        <begin position="395"/>
        <end position="419"/>
    </location>
</feature>
<feature type="transmembrane region" description="Helical" evidence="1">
    <location>
        <begin position="439"/>
        <end position="463"/>
    </location>
</feature>
<dbReference type="InParanoid" id="A0A507AKU7"/>
<dbReference type="InterPro" id="IPR002656">
    <property type="entry name" value="Acyl_transf_3_dom"/>
</dbReference>
<feature type="transmembrane region" description="Helical" evidence="1">
    <location>
        <begin position="166"/>
        <end position="188"/>
    </location>
</feature>
<reference evidence="3 4" key="1">
    <citation type="submission" date="2019-06" db="EMBL/GenBank/DDBJ databases">
        <title>Draft genome sequence of the filamentous fungus Phialemoniopsis curvata isolated from diesel fuel.</title>
        <authorList>
            <person name="Varaljay V.A."/>
            <person name="Lyon W.J."/>
            <person name="Crouch A.L."/>
            <person name="Drake C.E."/>
            <person name="Hollomon J.M."/>
            <person name="Nadeau L.J."/>
            <person name="Nunn H.S."/>
            <person name="Stevenson B.S."/>
            <person name="Bojanowski C.L."/>
            <person name="Crookes-Goodson W.J."/>
        </authorList>
    </citation>
    <scope>NUCLEOTIDE SEQUENCE [LARGE SCALE GENOMIC DNA]</scope>
    <source>
        <strain evidence="3 4">D216</strain>
    </source>
</reference>
<dbReference type="EMBL" id="SKBQ01000088">
    <property type="protein sequence ID" value="TPX07657.1"/>
    <property type="molecule type" value="Genomic_DNA"/>
</dbReference>
<dbReference type="RefSeq" id="XP_030989368.1">
    <property type="nucleotide sequence ID" value="XM_031133297.1"/>
</dbReference>
<dbReference type="OrthoDB" id="5819582at2759"/>
<dbReference type="InterPro" id="IPR050879">
    <property type="entry name" value="Acyltransferase_3"/>
</dbReference>
<feature type="domain" description="Acyltransferase 3" evidence="2">
    <location>
        <begin position="63"/>
        <end position="416"/>
    </location>
</feature>
<evidence type="ECO:0000259" key="2">
    <source>
        <dbReference type="Pfam" id="PF01757"/>
    </source>
</evidence>
<dbReference type="STRING" id="1093900.A0A507AKU7"/>
<gene>
    <name evidence="3" type="ORF">E0L32_010655</name>
</gene>
<dbReference type="GeneID" id="41978102"/>
<organism evidence="3 4">
    <name type="scientific">Thyridium curvatum</name>
    <dbReference type="NCBI Taxonomy" id="1093900"/>
    <lineage>
        <taxon>Eukaryota</taxon>
        <taxon>Fungi</taxon>
        <taxon>Dikarya</taxon>
        <taxon>Ascomycota</taxon>
        <taxon>Pezizomycotina</taxon>
        <taxon>Sordariomycetes</taxon>
        <taxon>Sordariomycetidae</taxon>
        <taxon>Thyridiales</taxon>
        <taxon>Thyridiaceae</taxon>
        <taxon>Thyridium</taxon>
    </lineage>
</organism>
<comment type="caution">
    <text evidence="3">The sequence shown here is derived from an EMBL/GenBank/DDBJ whole genome shotgun (WGS) entry which is preliminary data.</text>
</comment>
<name>A0A507AKU7_9PEZI</name>
<dbReference type="GO" id="GO:0016747">
    <property type="term" value="F:acyltransferase activity, transferring groups other than amino-acyl groups"/>
    <property type="evidence" value="ECO:0007669"/>
    <property type="project" value="InterPro"/>
</dbReference>
<dbReference type="Pfam" id="PF01757">
    <property type="entry name" value="Acyl_transf_3"/>
    <property type="match status" value="1"/>
</dbReference>
<feature type="transmembrane region" description="Helical" evidence="1">
    <location>
        <begin position="358"/>
        <end position="375"/>
    </location>
</feature>
<keyword evidence="1" id="KW-0472">Membrane</keyword>
<keyword evidence="1" id="KW-0812">Transmembrane</keyword>
<sequence length="498" mass="58141">MAPNQLGILEQGEWEDVQVKSDWKPDWKPAMPTRLRRLSPGRVKSWFWPRSTGCGSQQLRPTAWLDGLRGFAAFLVYWQHHELWAHDYDTENPIFENAFGYNKKFYLVSFPGIRLLFTGGHFAVAIFFVISGYVLSAKPLKLIHDGEFLKLGDNVASALFRRWFRLYLPIICTTLVYCTMWHAFGIWVSNATAKGSWREEVWAWYAEFKNFSFVFNSGGLPWFSYNVHLWSIPLEMKGSIVVYTVALAISRCTRNARLWVMSGLIFYFLYITDAYYCALFVAGMLLGELDLLAKKDELPRFLARLEPAKEFICWHLFAVGIYLAGVPNQNDNLDQLRKNRGWYYLSFLKPQAVFDYKWFYLFWAAIFVITATPRIRWVKPFFETRFCQYLGRISYALYLVHGPVLSTLGERLYMAAGWLEWRAKEYLPGWHNKFPLPRVGPMGLELAFLLPHLVLLPLTFWVAEMVTRFVDEPSVRFPAWLYRKATGAEKQPQLAVKE</sequence>
<dbReference type="AlphaFoldDB" id="A0A507AKU7"/>
<accession>A0A507AKU7</accession>
<keyword evidence="4" id="KW-1185">Reference proteome</keyword>
<feature type="transmembrane region" description="Helical" evidence="1">
    <location>
        <begin position="264"/>
        <end position="286"/>
    </location>
</feature>
<protein>
    <recommendedName>
        <fullName evidence="2">Acyltransferase 3 domain-containing protein</fullName>
    </recommendedName>
</protein>
<dbReference type="PANTHER" id="PTHR23028:SF125">
    <property type="entry name" value="ACYLTRANSFERASE"/>
    <property type="match status" value="1"/>
</dbReference>
<evidence type="ECO:0000313" key="3">
    <source>
        <dbReference type="EMBL" id="TPX07657.1"/>
    </source>
</evidence>
<keyword evidence="1" id="KW-1133">Transmembrane helix</keyword>
<evidence type="ECO:0000313" key="4">
    <source>
        <dbReference type="Proteomes" id="UP000319257"/>
    </source>
</evidence>
<dbReference type="Proteomes" id="UP000319257">
    <property type="component" value="Unassembled WGS sequence"/>
</dbReference>
<proteinExistence type="predicted"/>